<organism evidence="7 8">
    <name type="scientific">Chelatococcus reniformis</name>
    <dbReference type="NCBI Taxonomy" id="1494448"/>
    <lineage>
        <taxon>Bacteria</taxon>
        <taxon>Pseudomonadati</taxon>
        <taxon>Pseudomonadota</taxon>
        <taxon>Alphaproteobacteria</taxon>
        <taxon>Hyphomicrobiales</taxon>
        <taxon>Chelatococcaceae</taxon>
        <taxon>Chelatococcus</taxon>
    </lineage>
</organism>
<keyword evidence="4 6" id="KW-1133">Transmembrane helix</keyword>
<feature type="transmembrane region" description="Helical" evidence="6">
    <location>
        <begin position="45"/>
        <end position="64"/>
    </location>
</feature>
<reference evidence="7" key="1">
    <citation type="journal article" date="2014" name="Int. J. Syst. Evol. Microbiol.">
        <title>Complete genome sequence of Corynebacterium casei LMG S-19264T (=DSM 44701T), isolated from a smear-ripened cheese.</title>
        <authorList>
            <consortium name="US DOE Joint Genome Institute (JGI-PGF)"/>
            <person name="Walter F."/>
            <person name="Albersmeier A."/>
            <person name="Kalinowski J."/>
            <person name="Ruckert C."/>
        </authorList>
    </citation>
    <scope>NUCLEOTIDE SEQUENCE</scope>
    <source>
        <strain evidence="7">CGMCC 1.12919</strain>
    </source>
</reference>
<comment type="similarity">
    <text evidence="2">Belongs to the TerC family.</text>
</comment>
<sequence>MDQYWPEIIAGAKIVWIDLILSGDNAVVIALACRGLPERQRKWGIALGALAAILLRIIFALLVVQLLTIPFLKVAGGLLLLRIAVNLVAGHDDSHGDIRESGKLWQAIWTVAVADAVMSLDNVIAIAAVAQDHVGMLIFGLALSIPLIVLGANLLLNLLGRFPFLVWAGAGLLGWVSGTMMITDYWVVGQIGQDAVHTWESVAGAAGAVLVLAVAYAVLKSRGRPVSLRPPA</sequence>
<accession>A0A916XM92</accession>
<comment type="subcellular location">
    <subcellularLocation>
        <location evidence="1">Membrane</location>
        <topology evidence="1">Multi-pass membrane protein</topology>
    </subcellularLocation>
</comment>
<dbReference type="Proteomes" id="UP000637002">
    <property type="component" value="Unassembled WGS sequence"/>
</dbReference>
<dbReference type="PANTHER" id="PTHR30238:SF4">
    <property type="entry name" value="SLL1022 PROTEIN"/>
    <property type="match status" value="1"/>
</dbReference>
<dbReference type="GO" id="GO:0016020">
    <property type="term" value="C:membrane"/>
    <property type="evidence" value="ECO:0007669"/>
    <property type="project" value="UniProtKB-SubCell"/>
</dbReference>
<dbReference type="RefSeq" id="WP_188611606.1">
    <property type="nucleotide sequence ID" value="NZ_BMGG01000009.1"/>
</dbReference>
<dbReference type="InterPro" id="IPR022301">
    <property type="entry name" value="Integral_membrane_YjbE"/>
</dbReference>
<protein>
    <recommendedName>
        <fullName evidence="9">TerC family protein</fullName>
    </recommendedName>
</protein>
<dbReference type="PANTHER" id="PTHR30238">
    <property type="entry name" value="MEMBRANE BOUND PREDICTED REDOX MODULATOR"/>
    <property type="match status" value="1"/>
</dbReference>
<dbReference type="NCBIfam" id="TIGR03717">
    <property type="entry name" value="R_switched_YjbE"/>
    <property type="match status" value="1"/>
</dbReference>
<dbReference type="Pfam" id="PF03741">
    <property type="entry name" value="TerC"/>
    <property type="match status" value="1"/>
</dbReference>
<evidence type="ECO:0000313" key="8">
    <source>
        <dbReference type="Proteomes" id="UP000637002"/>
    </source>
</evidence>
<keyword evidence="8" id="KW-1185">Reference proteome</keyword>
<evidence type="ECO:0000256" key="4">
    <source>
        <dbReference type="ARBA" id="ARBA00022989"/>
    </source>
</evidence>
<evidence type="ECO:0000256" key="2">
    <source>
        <dbReference type="ARBA" id="ARBA00007511"/>
    </source>
</evidence>
<keyword evidence="3 6" id="KW-0812">Transmembrane</keyword>
<gene>
    <name evidence="7" type="ORF">GCM10010994_46890</name>
</gene>
<proteinExistence type="inferred from homology"/>
<evidence type="ECO:0000313" key="7">
    <source>
        <dbReference type="EMBL" id="GGC83628.1"/>
    </source>
</evidence>
<evidence type="ECO:0008006" key="9">
    <source>
        <dbReference type="Google" id="ProtNLM"/>
    </source>
</evidence>
<feature type="transmembrane region" description="Helical" evidence="6">
    <location>
        <begin position="162"/>
        <end position="182"/>
    </location>
</feature>
<comment type="caution">
    <text evidence="7">The sequence shown here is derived from an EMBL/GenBank/DDBJ whole genome shotgun (WGS) entry which is preliminary data.</text>
</comment>
<feature type="transmembrane region" description="Helical" evidence="6">
    <location>
        <begin position="136"/>
        <end position="155"/>
    </location>
</feature>
<dbReference type="EMBL" id="BMGG01000009">
    <property type="protein sequence ID" value="GGC83628.1"/>
    <property type="molecule type" value="Genomic_DNA"/>
</dbReference>
<keyword evidence="5 6" id="KW-0472">Membrane</keyword>
<evidence type="ECO:0000256" key="3">
    <source>
        <dbReference type="ARBA" id="ARBA00022692"/>
    </source>
</evidence>
<evidence type="ECO:0000256" key="6">
    <source>
        <dbReference type="SAM" id="Phobius"/>
    </source>
</evidence>
<dbReference type="InterPro" id="IPR005496">
    <property type="entry name" value="Integral_membrane_TerC"/>
</dbReference>
<feature type="transmembrane region" description="Helical" evidence="6">
    <location>
        <begin position="14"/>
        <end position="33"/>
    </location>
</feature>
<feature type="transmembrane region" description="Helical" evidence="6">
    <location>
        <begin position="202"/>
        <end position="219"/>
    </location>
</feature>
<evidence type="ECO:0000256" key="5">
    <source>
        <dbReference type="ARBA" id="ARBA00023136"/>
    </source>
</evidence>
<evidence type="ECO:0000256" key="1">
    <source>
        <dbReference type="ARBA" id="ARBA00004141"/>
    </source>
</evidence>
<reference evidence="7" key="2">
    <citation type="submission" date="2020-09" db="EMBL/GenBank/DDBJ databases">
        <authorList>
            <person name="Sun Q."/>
            <person name="Zhou Y."/>
        </authorList>
    </citation>
    <scope>NUCLEOTIDE SEQUENCE</scope>
    <source>
        <strain evidence="7">CGMCC 1.12919</strain>
    </source>
</reference>
<name>A0A916XM92_9HYPH</name>
<dbReference type="AlphaFoldDB" id="A0A916XM92"/>